<sequence>MERMKMFLKQTNSLPVTYAIPADSILSHLLEHFTFENTELDFTGPARTEWLDLLKRLHLKEYMHAGKFYDLVNRKVCPVASTQLTQLLNAVKARTEWLGLLTLKQLKELMHAGKFYELAVEPKGLPGSQYPSATAVECCEGENGMVRSAKVITAQ</sequence>
<name>A0A0V1DWH0_TRIPS</name>
<organism evidence="1 2">
    <name type="scientific">Trichinella pseudospiralis</name>
    <name type="common">Parasitic roundworm</name>
    <dbReference type="NCBI Taxonomy" id="6337"/>
    <lineage>
        <taxon>Eukaryota</taxon>
        <taxon>Metazoa</taxon>
        <taxon>Ecdysozoa</taxon>
        <taxon>Nematoda</taxon>
        <taxon>Enoplea</taxon>
        <taxon>Dorylaimia</taxon>
        <taxon>Trichinellida</taxon>
        <taxon>Trichinellidae</taxon>
        <taxon>Trichinella</taxon>
    </lineage>
</organism>
<reference evidence="1 2" key="1">
    <citation type="submission" date="2015-01" db="EMBL/GenBank/DDBJ databases">
        <title>Evolution of Trichinella species and genotypes.</title>
        <authorList>
            <person name="Korhonen P.K."/>
            <person name="Edoardo P."/>
            <person name="Giuseppe L.R."/>
            <person name="Gasser R.B."/>
        </authorList>
    </citation>
    <scope>NUCLEOTIDE SEQUENCE [LARGE SCALE GENOMIC DNA]</scope>
    <source>
        <strain evidence="1">ISS13</strain>
    </source>
</reference>
<protein>
    <submittedName>
        <fullName evidence="1">Uncharacterized protein</fullName>
    </submittedName>
</protein>
<dbReference type="Proteomes" id="UP000054632">
    <property type="component" value="Unassembled WGS sequence"/>
</dbReference>
<proteinExistence type="predicted"/>
<comment type="caution">
    <text evidence="1">The sequence shown here is derived from an EMBL/GenBank/DDBJ whole genome shotgun (WGS) entry which is preliminary data.</text>
</comment>
<accession>A0A0V1DWH0</accession>
<dbReference type="AlphaFoldDB" id="A0A0V1DWH0"/>
<dbReference type="EMBL" id="JYDR01000189">
    <property type="protein sequence ID" value="KRY65904.1"/>
    <property type="molecule type" value="Genomic_DNA"/>
</dbReference>
<evidence type="ECO:0000313" key="2">
    <source>
        <dbReference type="Proteomes" id="UP000054632"/>
    </source>
</evidence>
<evidence type="ECO:0000313" key="1">
    <source>
        <dbReference type="EMBL" id="KRY65904.1"/>
    </source>
</evidence>
<gene>
    <name evidence="1" type="ORF">T4A_13217</name>
</gene>